<organism evidence="2 3">
    <name type="scientific">candidate division MSBL1 archaeon SCGC-AAA259I14</name>
    <dbReference type="NCBI Taxonomy" id="1698268"/>
    <lineage>
        <taxon>Archaea</taxon>
        <taxon>Methanobacteriati</taxon>
        <taxon>Methanobacteriota</taxon>
        <taxon>candidate division MSBL1</taxon>
    </lineage>
</organism>
<evidence type="ECO:0000259" key="1">
    <source>
        <dbReference type="SMART" id="SM00849"/>
    </source>
</evidence>
<keyword evidence="3" id="KW-1185">Reference proteome</keyword>
<gene>
    <name evidence="2" type="ORF">AKJ38_01890</name>
</gene>
<dbReference type="SUPFAM" id="SSF56281">
    <property type="entry name" value="Metallo-hydrolase/oxidoreductase"/>
    <property type="match status" value="1"/>
</dbReference>
<reference evidence="2 3" key="1">
    <citation type="journal article" date="2016" name="Sci. Rep.">
        <title>Metabolic traits of an uncultured archaeal lineage -MSBL1- from brine pools of the Red Sea.</title>
        <authorList>
            <person name="Mwirichia R."/>
            <person name="Alam I."/>
            <person name="Rashid M."/>
            <person name="Vinu M."/>
            <person name="Ba-Alawi W."/>
            <person name="Anthony Kamau A."/>
            <person name="Kamanda Ngugi D."/>
            <person name="Goker M."/>
            <person name="Klenk H.P."/>
            <person name="Bajic V."/>
            <person name="Stingl U."/>
        </authorList>
    </citation>
    <scope>NUCLEOTIDE SEQUENCE [LARGE SCALE GENOMIC DNA]</scope>
    <source>
        <strain evidence="2">SCGC-AAA259I14</strain>
    </source>
</reference>
<dbReference type="Proteomes" id="UP000070414">
    <property type="component" value="Unassembled WGS sequence"/>
</dbReference>
<dbReference type="Gene3D" id="3.60.15.10">
    <property type="entry name" value="Ribonuclease Z/Hydroxyacylglutathione hydrolase-like"/>
    <property type="match status" value="1"/>
</dbReference>
<evidence type="ECO:0000313" key="2">
    <source>
        <dbReference type="EMBL" id="KXA97139.1"/>
    </source>
</evidence>
<dbReference type="EMBL" id="LHXS01000025">
    <property type="protein sequence ID" value="KXA97139.1"/>
    <property type="molecule type" value="Genomic_DNA"/>
</dbReference>
<protein>
    <recommendedName>
        <fullName evidence="1">Metallo-beta-lactamase domain-containing protein</fullName>
    </recommendedName>
</protein>
<feature type="domain" description="Metallo-beta-lactamase" evidence="1">
    <location>
        <begin position="10"/>
        <end position="158"/>
    </location>
</feature>
<comment type="caution">
    <text evidence="2">The sequence shown here is derived from an EMBL/GenBank/DDBJ whole genome shotgun (WGS) entry which is preliminary data.</text>
</comment>
<proteinExistence type="predicted"/>
<dbReference type="PANTHER" id="PTHR43546">
    <property type="entry name" value="UPF0173 METAL-DEPENDENT HYDROLASE MJ1163-RELATED"/>
    <property type="match status" value="1"/>
</dbReference>
<dbReference type="InterPro" id="IPR001279">
    <property type="entry name" value="Metallo-B-lactamas"/>
</dbReference>
<evidence type="ECO:0000313" key="3">
    <source>
        <dbReference type="Proteomes" id="UP000070414"/>
    </source>
</evidence>
<sequence length="195" mass="22305">MITIRVRWLGNASIEIFGDKHILIDLNPVVDPEKEADILLLTHEHEDHFDSDAFNEFGADANLYAPRSTLEKFDLEGNPVNPGDELEGIVKVLESDCWKSEESVSYFYRGVLHSGDSTSFPDPGDRVRLLFSACFPDNYDDYVEEFKRLEPELVIPFHYDPREGDRDAKGLKQRLDEENIRSKVMEAGESLEIPD</sequence>
<dbReference type="InterPro" id="IPR050114">
    <property type="entry name" value="UPF0173_UPF0282_UlaG_hydrolase"/>
</dbReference>
<name>A0A133USM3_9EURY</name>
<dbReference type="InterPro" id="IPR036866">
    <property type="entry name" value="RibonucZ/Hydroxyglut_hydro"/>
</dbReference>
<dbReference type="SMART" id="SM00849">
    <property type="entry name" value="Lactamase_B"/>
    <property type="match status" value="1"/>
</dbReference>
<accession>A0A133USM3</accession>
<dbReference type="AlphaFoldDB" id="A0A133USM3"/>